<dbReference type="AlphaFoldDB" id="M4C609"/>
<sequence>MENFTEEKLTLKGQEISVKVGAVNQSDLKFYLENPRLYSLVRAEGQEPTQEDIQEILSKKDHVKQLVKSIQENGGLIDPVIVLSGKNIVIEGNSRLAAYRILSEKDPVKWGKIKAKFLPEDIPESSIFALLGEYHIIGKTDWAPYEQAGYLYRRHINHQIEIPVLATEIGLSTRTVGHLVHVYQFMLDSGERDVNRWSYYDEYLKSNKINKAREEYPELDKLIVEKIKSGEIPKAIDIREGLQKICDAGGKTLHKFAHKQMDFEDSLQAAEHRGVGDQAFQRLKKFRDWIVDINTETDLSELNGDAKKRCIFELEKIRKKTDSIIIKLTKS</sequence>
<dbReference type="InParanoid" id="M4C609"/>
<accession>M4C609</accession>
<proteinExistence type="predicted"/>
<reference evidence="2" key="1">
    <citation type="journal article" date="2010" name="Science">
        <title>Signatures of adaptation to obligate biotrophy in the Hyaloperonospora arabidopsidis genome.</title>
        <authorList>
            <person name="Baxter L."/>
            <person name="Tripathy S."/>
            <person name="Ishaque N."/>
            <person name="Boot N."/>
            <person name="Cabral A."/>
            <person name="Kemen E."/>
            <person name="Thines M."/>
            <person name="Ah-Fong A."/>
            <person name="Anderson R."/>
            <person name="Badejoko W."/>
            <person name="Bittner-Eddy P."/>
            <person name="Boore J.L."/>
            <person name="Chibucos M.C."/>
            <person name="Coates M."/>
            <person name="Dehal P."/>
            <person name="Delehaunty K."/>
            <person name="Dong S."/>
            <person name="Downton P."/>
            <person name="Dumas B."/>
            <person name="Fabro G."/>
            <person name="Fronick C."/>
            <person name="Fuerstenberg S.I."/>
            <person name="Fulton L."/>
            <person name="Gaulin E."/>
            <person name="Govers F."/>
            <person name="Hughes L."/>
            <person name="Humphray S."/>
            <person name="Jiang R.H."/>
            <person name="Judelson H."/>
            <person name="Kamoun S."/>
            <person name="Kyung K."/>
            <person name="Meijer H."/>
            <person name="Minx P."/>
            <person name="Morris P."/>
            <person name="Nelson J."/>
            <person name="Phuntumart V."/>
            <person name="Qutob D."/>
            <person name="Rehmany A."/>
            <person name="Rougon-Cardoso A."/>
            <person name="Ryden P."/>
            <person name="Torto-Alalibo T."/>
            <person name="Studholme D."/>
            <person name="Wang Y."/>
            <person name="Win J."/>
            <person name="Wood J."/>
            <person name="Clifton S.W."/>
            <person name="Rogers J."/>
            <person name="Van den Ackerveken G."/>
            <person name="Jones J.D."/>
            <person name="McDowell J.M."/>
            <person name="Beynon J."/>
            <person name="Tyler B.M."/>
        </authorList>
    </citation>
    <scope>NUCLEOTIDE SEQUENCE [LARGE SCALE GENOMIC DNA]</scope>
    <source>
        <strain evidence="2">Emoy2</strain>
    </source>
</reference>
<dbReference type="Proteomes" id="UP000011713">
    <property type="component" value="Unassembled WGS sequence"/>
</dbReference>
<dbReference type="VEuPathDB" id="FungiDB:HpaG814538"/>
<dbReference type="Gene3D" id="3.90.1530.10">
    <property type="entry name" value="Conserved hypothetical protein from pyrococcus furiosus pfu- 392566-001, ParB domain"/>
    <property type="match status" value="1"/>
</dbReference>
<organism evidence="1 2">
    <name type="scientific">Hyaloperonospora arabidopsidis (strain Emoy2)</name>
    <name type="common">Downy mildew agent</name>
    <name type="synonym">Peronospora arabidopsidis</name>
    <dbReference type="NCBI Taxonomy" id="559515"/>
    <lineage>
        <taxon>Eukaryota</taxon>
        <taxon>Sar</taxon>
        <taxon>Stramenopiles</taxon>
        <taxon>Oomycota</taxon>
        <taxon>Peronosporomycetes</taxon>
        <taxon>Peronosporales</taxon>
        <taxon>Peronosporaceae</taxon>
        <taxon>Hyaloperonospora</taxon>
    </lineage>
</organism>
<evidence type="ECO:0000313" key="2">
    <source>
        <dbReference type="Proteomes" id="UP000011713"/>
    </source>
</evidence>
<keyword evidence="2" id="KW-1185">Reference proteome</keyword>
<dbReference type="EMBL" id="JH598567">
    <property type="status" value="NOT_ANNOTATED_CDS"/>
    <property type="molecule type" value="Genomic_DNA"/>
</dbReference>
<dbReference type="HOGENOM" id="CLU_823553_0_0_1"/>
<reference evidence="1" key="2">
    <citation type="submission" date="2015-06" db="UniProtKB">
        <authorList>
            <consortium name="EnsemblProtists"/>
        </authorList>
    </citation>
    <scope>IDENTIFICATION</scope>
    <source>
        <strain evidence="1">Emoy2</strain>
    </source>
</reference>
<dbReference type="EnsemblProtists" id="HpaT814538">
    <property type="protein sequence ID" value="HpaP814538"/>
    <property type="gene ID" value="HpaG814538"/>
</dbReference>
<dbReference type="InterPro" id="IPR036086">
    <property type="entry name" value="ParB/Sulfiredoxin_sf"/>
</dbReference>
<name>M4C609_HYAAE</name>
<dbReference type="SUPFAM" id="SSF110849">
    <property type="entry name" value="ParB/Sulfiredoxin"/>
    <property type="match status" value="1"/>
</dbReference>
<evidence type="ECO:0000313" key="1">
    <source>
        <dbReference type="EnsemblProtists" id="HpaP814538"/>
    </source>
</evidence>
<protein>
    <submittedName>
        <fullName evidence="1">Uncharacterized protein</fullName>
    </submittedName>
</protein>